<name>A0A1G4WX28_9MYCO</name>
<sequence length="229" mass="24089">MITALAVGCGRAAPPTPSRPERPVLTASPQPDATYVSIIGDLYTAGSPSEGEGRKSWPSIAEGILRDQGVRITLNIGAKRGSGYAWHSWPRSVVFIDQVRQVVGSNTKLVIIFGSASDQGNPPSQLNLLVEHTLAEAKAKAPNAKLLIIGPAWALDDPPSGLLQARDVVKAQAEAAGALFVDPLAEAWFAGKPELLGKDGDRPNDAGHVFMAEQIAPLMAQLLHAPAGR</sequence>
<evidence type="ECO:0000313" key="4">
    <source>
        <dbReference type="Proteomes" id="UP000199707"/>
    </source>
</evidence>
<evidence type="ECO:0000313" key="3">
    <source>
        <dbReference type="EMBL" id="SCX30463.1"/>
    </source>
</evidence>
<dbReference type="SUPFAM" id="SSF52266">
    <property type="entry name" value="SGNH hydrolase"/>
    <property type="match status" value="1"/>
</dbReference>
<dbReference type="CDD" id="cd00229">
    <property type="entry name" value="SGNH_hydrolase"/>
    <property type="match status" value="1"/>
</dbReference>
<organism evidence="3 4">
    <name type="scientific">Mycolicibacterium fluoranthenivorans</name>
    <dbReference type="NCBI Taxonomy" id="258505"/>
    <lineage>
        <taxon>Bacteria</taxon>
        <taxon>Bacillati</taxon>
        <taxon>Actinomycetota</taxon>
        <taxon>Actinomycetes</taxon>
        <taxon>Mycobacteriales</taxon>
        <taxon>Mycobacteriaceae</taxon>
        <taxon>Mycolicibacterium</taxon>
    </lineage>
</organism>
<accession>A0A1G4WX28</accession>
<evidence type="ECO:0000259" key="2">
    <source>
        <dbReference type="Pfam" id="PF13472"/>
    </source>
</evidence>
<dbReference type="EMBL" id="FMUB01000012">
    <property type="protein sequence ID" value="SCX30463.1"/>
    <property type="molecule type" value="Genomic_DNA"/>
</dbReference>
<protein>
    <submittedName>
        <fullName evidence="3">Lysophospholipase L1</fullName>
    </submittedName>
</protein>
<dbReference type="AlphaFoldDB" id="A0A1G4WX28"/>
<proteinExistence type="predicted"/>
<dbReference type="Pfam" id="PF13472">
    <property type="entry name" value="Lipase_GDSL_2"/>
    <property type="match status" value="1"/>
</dbReference>
<dbReference type="Gene3D" id="3.40.50.1110">
    <property type="entry name" value="SGNH hydrolase"/>
    <property type="match status" value="1"/>
</dbReference>
<dbReference type="STRING" id="1502745.SAMN02799620_05070"/>
<reference evidence="4" key="1">
    <citation type="submission" date="2016-10" db="EMBL/GenBank/DDBJ databases">
        <authorList>
            <person name="Varghese N."/>
            <person name="Submissions S."/>
        </authorList>
    </citation>
    <scope>NUCLEOTIDE SEQUENCE [LARGE SCALE GENOMIC DNA]</scope>
    <source>
        <strain evidence="4">UNC267MFSha1.1M11</strain>
    </source>
</reference>
<gene>
    <name evidence="3" type="ORF">SAMN02799620_05070</name>
</gene>
<dbReference type="InterPro" id="IPR036514">
    <property type="entry name" value="SGNH_hydro_sf"/>
</dbReference>
<evidence type="ECO:0000256" key="1">
    <source>
        <dbReference type="SAM" id="MobiDB-lite"/>
    </source>
</evidence>
<dbReference type="Proteomes" id="UP000199707">
    <property type="component" value="Unassembled WGS sequence"/>
</dbReference>
<feature type="region of interest" description="Disordered" evidence="1">
    <location>
        <begin position="9"/>
        <end position="28"/>
    </location>
</feature>
<dbReference type="InterPro" id="IPR013830">
    <property type="entry name" value="SGNH_hydro"/>
</dbReference>
<feature type="domain" description="SGNH hydrolase-type esterase" evidence="2">
    <location>
        <begin position="39"/>
        <end position="208"/>
    </location>
</feature>